<comment type="caution">
    <text evidence="1">The sequence shown here is derived from an EMBL/GenBank/DDBJ whole genome shotgun (WGS) entry which is preliminary data.</text>
</comment>
<accession>A0A822XSM7</accession>
<name>A0A822XSM7_NELNU</name>
<dbReference type="Proteomes" id="UP000607653">
    <property type="component" value="Unassembled WGS sequence"/>
</dbReference>
<gene>
    <name evidence="1" type="ORF">HUJ06_023634</name>
</gene>
<evidence type="ECO:0000313" key="1">
    <source>
        <dbReference type="EMBL" id="DAD22171.1"/>
    </source>
</evidence>
<dbReference type="EMBL" id="DUZY01000001">
    <property type="protein sequence ID" value="DAD22171.1"/>
    <property type="molecule type" value="Genomic_DNA"/>
</dbReference>
<reference evidence="1 2" key="1">
    <citation type="journal article" date="2020" name="Mol. Biol. Evol.">
        <title>Distinct Expression and Methylation Patterns for Genes with Different Fates following a Single Whole-Genome Duplication in Flowering Plants.</title>
        <authorList>
            <person name="Shi T."/>
            <person name="Rahmani R.S."/>
            <person name="Gugger P.F."/>
            <person name="Wang M."/>
            <person name="Li H."/>
            <person name="Zhang Y."/>
            <person name="Li Z."/>
            <person name="Wang Q."/>
            <person name="Van de Peer Y."/>
            <person name="Marchal K."/>
            <person name="Chen J."/>
        </authorList>
    </citation>
    <scope>NUCLEOTIDE SEQUENCE [LARGE SCALE GENOMIC DNA]</scope>
    <source>
        <tissue evidence="1">Leaf</tissue>
    </source>
</reference>
<organism evidence="1 2">
    <name type="scientific">Nelumbo nucifera</name>
    <name type="common">Sacred lotus</name>
    <dbReference type="NCBI Taxonomy" id="4432"/>
    <lineage>
        <taxon>Eukaryota</taxon>
        <taxon>Viridiplantae</taxon>
        <taxon>Streptophyta</taxon>
        <taxon>Embryophyta</taxon>
        <taxon>Tracheophyta</taxon>
        <taxon>Spermatophyta</taxon>
        <taxon>Magnoliopsida</taxon>
        <taxon>Proteales</taxon>
        <taxon>Nelumbonaceae</taxon>
        <taxon>Nelumbo</taxon>
    </lineage>
</organism>
<protein>
    <submittedName>
        <fullName evidence="1">Uncharacterized protein</fullName>
    </submittedName>
</protein>
<dbReference type="AlphaFoldDB" id="A0A822XSM7"/>
<keyword evidence="2" id="KW-1185">Reference proteome</keyword>
<sequence>MGSHTSLNQSSLLMHMMTSRADGTACQLRVHSPKEQINVYCVLFILLEFSQLNI</sequence>
<proteinExistence type="predicted"/>
<evidence type="ECO:0000313" key="2">
    <source>
        <dbReference type="Proteomes" id="UP000607653"/>
    </source>
</evidence>